<dbReference type="Gene3D" id="3.10.100.10">
    <property type="entry name" value="Mannose-Binding Protein A, subunit A"/>
    <property type="match status" value="1"/>
</dbReference>
<evidence type="ECO:0000256" key="3">
    <source>
        <dbReference type="ARBA" id="ARBA00023180"/>
    </source>
</evidence>
<evidence type="ECO:0000313" key="7">
    <source>
        <dbReference type="Proteomes" id="UP000440578"/>
    </source>
</evidence>
<dbReference type="OrthoDB" id="441660at2759"/>
<evidence type="ECO:0000256" key="2">
    <source>
        <dbReference type="ARBA" id="ARBA00023157"/>
    </source>
</evidence>
<dbReference type="AlphaFoldDB" id="A0A6A4WMG3"/>
<keyword evidence="3" id="KW-0325">Glycoprotein</keyword>
<dbReference type="EMBL" id="VIIS01000792">
    <property type="protein sequence ID" value="KAF0304974.1"/>
    <property type="molecule type" value="Genomic_DNA"/>
</dbReference>
<dbReference type="PANTHER" id="PTHR46490">
    <property type="entry name" value="C-TYPE LECTIN DOMAIN FAMILY 12 MEMBER A-RELATED"/>
    <property type="match status" value="1"/>
</dbReference>
<keyword evidence="4" id="KW-0732">Signal</keyword>
<comment type="caution">
    <text evidence="6">The sequence shown here is derived from an EMBL/GenBank/DDBJ whole genome shotgun (WGS) entry which is preliminary data.</text>
</comment>
<dbReference type="PROSITE" id="PS50041">
    <property type="entry name" value="C_TYPE_LECTIN_2"/>
    <property type="match status" value="1"/>
</dbReference>
<dbReference type="PANTHER" id="PTHR46490:SF6">
    <property type="entry name" value="ASIALOGLYCOPROTEIN RECEPTOR 1-LIKE-RELATED"/>
    <property type="match status" value="1"/>
</dbReference>
<sequence length="154" mass="16854">MTPSLRALLVTLSLAVSVSSESCPSGWVAFRDSCYYRSTYTIEWETANEICAAIQPAARQPSVHDLVTDAFIAETLLGGDRAWLGLSRVDGVWSWSDGSADDWHYWYCDQPGATGDACVITNYAGTGKWATYRCDDPHYFVCQVHAANVTATAV</sequence>
<dbReference type="InterPro" id="IPR016186">
    <property type="entry name" value="C-type_lectin-like/link_sf"/>
</dbReference>
<gene>
    <name evidence="6" type="primary">LEC3_18</name>
    <name evidence="6" type="ORF">FJT64_002633</name>
</gene>
<dbReference type="Proteomes" id="UP000440578">
    <property type="component" value="Unassembled WGS sequence"/>
</dbReference>
<feature type="chain" id="PRO_5025530534" evidence="4">
    <location>
        <begin position="21"/>
        <end position="154"/>
    </location>
</feature>
<dbReference type="SMART" id="SM00034">
    <property type="entry name" value="CLECT"/>
    <property type="match status" value="1"/>
</dbReference>
<keyword evidence="7" id="KW-1185">Reference proteome</keyword>
<proteinExistence type="predicted"/>
<keyword evidence="2" id="KW-1015">Disulfide bond</keyword>
<keyword evidence="1" id="KW-0430">Lectin</keyword>
<reference evidence="6 7" key="1">
    <citation type="submission" date="2019-07" db="EMBL/GenBank/DDBJ databases">
        <title>Draft genome assembly of a fouling barnacle, Amphibalanus amphitrite (Darwin, 1854): The first reference genome for Thecostraca.</title>
        <authorList>
            <person name="Kim W."/>
        </authorList>
    </citation>
    <scope>NUCLEOTIDE SEQUENCE [LARGE SCALE GENOMIC DNA]</scope>
    <source>
        <strain evidence="6">SNU_AA5</strain>
        <tissue evidence="6">Soma without cirri and trophi</tissue>
    </source>
</reference>
<feature type="signal peptide" evidence="4">
    <location>
        <begin position="1"/>
        <end position="20"/>
    </location>
</feature>
<dbReference type="InterPro" id="IPR052309">
    <property type="entry name" value="C-type_Lectin_Domain_Fam1"/>
</dbReference>
<name>A0A6A4WMG3_AMPAM</name>
<evidence type="ECO:0000259" key="5">
    <source>
        <dbReference type="PROSITE" id="PS50041"/>
    </source>
</evidence>
<organism evidence="6 7">
    <name type="scientific">Amphibalanus amphitrite</name>
    <name type="common">Striped barnacle</name>
    <name type="synonym">Balanus amphitrite</name>
    <dbReference type="NCBI Taxonomy" id="1232801"/>
    <lineage>
        <taxon>Eukaryota</taxon>
        <taxon>Metazoa</taxon>
        <taxon>Ecdysozoa</taxon>
        <taxon>Arthropoda</taxon>
        <taxon>Crustacea</taxon>
        <taxon>Multicrustacea</taxon>
        <taxon>Cirripedia</taxon>
        <taxon>Thoracica</taxon>
        <taxon>Thoracicalcarea</taxon>
        <taxon>Balanomorpha</taxon>
        <taxon>Balanoidea</taxon>
        <taxon>Balanidae</taxon>
        <taxon>Amphibalaninae</taxon>
        <taxon>Amphibalanus</taxon>
    </lineage>
</organism>
<evidence type="ECO:0000313" key="6">
    <source>
        <dbReference type="EMBL" id="KAF0304974.1"/>
    </source>
</evidence>
<dbReference type="SUPFAM" id="SSF56436">
    <property type="entry name" value="C-type lectin-like"/>
    <property type="match status" value="1"/>
</dbReference>
<protein>
    <submittedName>
        <fullName evidence="6">Lectin BRA-3</fullName>
    </submittedName>
</protein>
<feature type="domain" description="C-type lectin" evidence="5">
    <location>
        <begin position="30"/>
        <end position="143"/>
    </location>
</feature>
<dbReference type="Pfam" id="PF00059">
    <property type="entry name" value="Lectin_C"/>
    <property type="match status" value="1"/>
</dbReference>
<evidence type="ECO:0000256" key="1">
    <source>
        <dbReference type="ARBA" id="ARBA00022734"/>
    </source>
</evidence>
<dbReference type="InterPro" id="IPR016187">
    <property type="entry name" value="CTDL_fold"/>
</dbReference>
<accession>A0A6A4WMG3</accession>
<dbReference type="GO" id="GO:0030246">
    <property type="term" value="F:carbohydrate binding"/>
    <property type="evidence" value="ECO:0007669"/>
    <property type="project" value="UniProtKB-KW"/>
</dbReference>
<dbReference type="InterPro" id="IPR001304">
    <property type="entry name" value="C-type_lectin-like"/>
</dbReference>
<evidence type="ECO:0000256" key="4">
    <source>
        <dbReference type="SAM" id="SignalP"/>
    </source>
</evidence>